<dbReference type="PROSITE" id="PS51767">
    <property type="entry name" value="PEPTIDASE_A1"/>
    <property type="match status" value="1"/>
</dbReference>
<comment type="similarity">
    <text evidence="1">Belongs to the peptidase A1 family.</text>
</comment>
<feature type="signal peptide" evidence="3">
    <location>
        <begin position="1"/>
        <end position="24"/>
    </location>
</feature>
<evidence type="ECO:0000256" key="2">
    <source>
        <dbReference type="SAM" id="MobiDB-lite"/>
    </source>
</evidence>
<dbReference type="InterPro" id="IPR001461">
    <property type="entry name" value="Aspartic_peptidase_A1"/>
</dbReference>
<keyword evidence="6" id="KW-1185">Reference proteome</keyword>
<feature type="compositionally biased region" description="Polar residues" evidence="2">
    <location>
        <begin position="99"/>
        <end position="113"/>
    </location>
</feature>
<keyword evidence="3" id="KW-0732">Signal</keyword>
<accession>A0AAV5FUM6</accession>
<dbReference type="SUPFAM" id="SSF50630">
    <property type="entry name" value="Acid proteases"/>
    <property type="match status" value="1"/>
</dbReference>
<evidence type="ECO:0000313" key="5">
    <source>
        <dbReference type="EMBL" id="GJN39369.1"/>
    </source>
</evidence>
<dbReference type="CDD" id="cd05471">
    <property type="entry name" value="pepsin_like"/>
    <property type="match status" value="1"/>
</dbReference>
<dbReference type="PANTHER" id="PTHR13683:SF871">
    <property type="entry name" value="OS06G0717900 PROTEIN"/>
    <property type="match status" value="1"/>
</dbReference>
<dbReference type="Proteomes" id="UP001054889">
    <property type="component" value="Unassembled WGS sequence"/>
</dbReference>
<dbReference type="EMBL" id="BQKI01000097">
    <property type="protein sequence ID" value="GJN39369.1"/>
    <property type="molecule type" value="Genomic_DNA"/>
</dbReference>
<dbReference type="GO" id="GO:0004190">
    <property type="term" value="F:aspartic-type endopeptidase activity"/>
    <property type="evidence" value="ECO:0007669"/>
    <property type="project" value="InterPro"/>
</dbReference>
<sequence length="229" mass="24904">MAHFNQHRLLTIAIIAAFLANCHCEASGGFGFDLHHRSSPVVRRLYYAEVSVGTPNETLLVALDTGSDFFWVPCEDCKHCAPIPKEPTGEPDLRPYNPRKSSTSKPVTNNNACRGNGKGSSCPYSVQYVSANTSSSGVLVEDVVYLTSHQRGRWKGLALAGACRVRVSVPSVLAARGLIASDSFSMCFGHDGVGRLNFPISSRLCGHENKFQCLSRLFCSLGVLLRIQE</sequence>
<reference evidence="5" key="2">
    <citation type="submission" date="2021-12" db="EMBL/GenBank/DDBJ databases">
        <title>Resequencing data analysis of finger millet.</title>
        <authorList>
            <person name="Hatakeyama M."/>
            <person name="Aluri S."/>
            <person name="Balachadran M.T."/>
            <person name="Sivarajan S.R."/>
            <person name="Poveda L."/>
            <person name="Shimizu-Inatsugi R."/>
            <person name="Schlapbach R."/>
            <person name="Sreeman S.M."/>
            <person name="Shimizu K.K."/>
        </authorList>
    </citation>
    <scope>NUCLEOTIDE SEQUENCE</scope>
</reference>
<evidence type="ECO:0000259" key="4">
    <source>
        <dbReference type="PROSITE" id="PS51767"/>
    </source>
</evidence>
<dbReference type="PANTHER" id="PTHR13683">
    <property type="entry name" value="ASPARTYL PROTEASES"/>
    <property type="match status" value="1"/>
</dbReference>
<name>A0AAV5FUM6_ELECO</name>
<evidence type="ECO:0000313" key="6">
    <source>
        <dbReference type="Proteomes" id="UP001054889"/>
    </source>
</evidence>
<feature type="domain" description="Peptidase A1" evidence="4">
    <location>
        <begin position="46"/>
        <end position="229"/>
    </location>
</feature>
<organism evidence="5 6">
    <name type="scientific">Eleusine coracana subsp. coracana</name>
    <dbReference type="NCBI Taxonomy" id="191504"/>
    <lineage>
        <taxon>Eukaryota</taxon>
        <taxon>Viridiplantae</taxon>
        <taxon>Streptophyta</taxon>
        <taxon>Embryophyta</taxon>
        <taxon>Tracheophyta</taxon>
        <taxon>Spermatophyta</taxon>
        <taxon>Magnoliopsida</taxon>
        <taxon>Liliopsida</taxon>
        <taxon>Poales</taxon>
        <taxon>Poaceae</taxon>
        <taxon>PACMAD clade</taxon>
        <taxon>Chloridoideae</taxon>
        <taxon>Cynodonteae</taxon>
        <taxon>Eleusininae</taxon>
        <taxon>Eleusine</taxon>
    </lineage>
</organism>
<dbReference type="Pfam" id="PF14543">
    <property type="entry name" value="TAXi_N"/>
    <property type="match status" value="1"/>
</dbReference>
<dbReference type="PROSITE" id="PS00141">
    <property type="entry name" value="ASP_PROTEASE"/>
    <property type="match status" value="1"/>
</dbReference>
<feature type="region of interest" description="Disordered" evidence="2">
    <location>
        <begin position="88"/>
        <end position="114"/>
    </location>
</feature>
<dbReference type="InterPro" id="IPR001969">
    <property type="entry name" value="Aspartic_peptidase_AS"/>
</dbReference>
<evidence type="ECO:0000256" key="1">
    <source>
        <dbReference type="ARBA" id="ARBA00007447"/>
    </source>
</evidence>
<gene>
    <name evidence="5" type="primary">gb28482</name>
    <name evidence="5" type="ORF">PR202_gb28482</name>
</gene>
<reference evidence="5" key="1">
    <citation type="journal article" date="2018" name="DNA Res.">
        <title>Multiple hybrid de novo genome assembly of finger millet, an orphan allotetraploid crop.</title>
        <authorList>
            <person name="Hatakeyama M."/>
            <person name="Aluri S."/>
            <person name="Balachadran M.T."/>
            <person name="Sivarajan S.R."/>
            <person name="Patrignani A."/>
            <person name="Gruter S."/>
            <person name="Poveda L."/>
            <person name="Shimizu-Inatsugi R."/>
            <person name="Baeten J."/>
            <person name="Francoijs K.J."/>
            <person name="Nataraja K.N."/>
            <person name="Reddy Y.A.N."/>
            <person name="Phadnis S."/>
            <person name="Ravikumar R.L."/>
            <person name="Schlapbach R."/>
            <person name="Sreeman S.M."/>
            <person name="Shimizu K.K."/>
        </authorList>
    </citation>
    <scope>NUCLEOTIDE SEQUENCE</scope>
</reference>
<dbReference type="AlphaFoldDB" id="A0AAV5FUM6"/>
<dbReference type="Gene3D" id="2.40.70.10">
    <property type="entry name" value="Acid Proteases"/>
    <property type="match status" value="1"/>
</dbReference>
<comment type="caution">
    <text evidence="5">The sequence shown here is derived from an EMBL/GenBank/DDBJ whole genome shotgun (WGS) entry which is preliminary data.</text>
</comment>
<protein>
    <recommendedName>
        <fullName evidence="4">Peptidase A1 domain-containing protein</fullName>
    </recommendedName>
</protein>
<evidence type="ECO:0000256" key="3">
    <source>
        <dbReference type="SAM" id="SignalP"/>
    </source>
</evidence>
<dbReference type="InterPro" id="IPR032861">
    <property type="entry name" value="TAXi_N"/>
</dbReference>
<dbReference type="GO" id="GO:0006508">
    <property type="term" value="P:proteolysis"/>
    <property type="evidence" value="ECO:0007669"/>
    <property type="project" value="InterPro"/>
</dbReference>
<feature type="chain" id="PRO_5043405699" description="Peptidase A1 domain-containing protein" evidence="3">
    <location>
        <begin position="25"/>
        <end position="229"/>
    </location>
</feature>
<dbReference type="InterPro" id="IPR021109">
    <property type="entry name" value="Peptidase_aspartic_dom_sf"/>
</dbReference>
<proteinExistence type="inferred from homology"/>
<dbReference type="InterPro" id="IPR033121">
    <property type="entry name" value="PEPTIDASE_A1"/>
</dbReference>
<dbReference type="InterPro" id="IPR034164">
    <property type="entry name" value="Pepsin-like_dom"/>
</dbReference>